<dbReference type="PRINTS" id="PR00320">
    <property type="entry name" value="GPROTEINBRPT"/>
</dbReference>
<feature type="repeat" description="WD" evidence="3">
    <location>
        <begin position="1070"/>
        <end position="1105"/>
    </location>
</feature>
<dbReference type="EMBL" id="JAFEJA010000003">
    <property type="protein sequence ID" value="MBM9624428.1"/>
    <property type="molecule type" value="Genomic_DNA"/>
</dbReference>
<keyword evidence="6" id="KW-0614">Plasmid</keyword>
<evidence type="ECO:0000256" key="1">
    <source>
        <dbReference type="ARBA" id="ARBA00022574"/>
    </source>
</evidence>
<dbReference type="InterPro" id="IPR049052">
    <property type="entry name" value="nSTAND1"/>
</dbReference>
<keyword evidence="4" id="KW-1133">Transmembrane helix</keyword>
<organism evidence="6 7">
    <name type="scientific">Streptomyces zhihengii</name>
    <dbReference type="NCBI Taxonomy" id="1818004"/>
    <lineage>
        <taxon>Bacteria</taxon>
        <taxon>Bacillati</taxon>
        <taxon>Actinomycetota</taxon>
        <taxon>Actinomycetes</taxon>
        <taxon>Kitasatosporales</taxon>
        <taxon>Streptomycetaceae</taxon>
        <taxon>Streptomyces</taxon>
    </lineage>
</organism>
<dbReference type="SUPFAM" id="SSF50978">
    <property type="entry name" value="WD40 repeat-like"/>
    <property type="match status" value="1"/>
</dbReference>
<dbReference type="InterPro" id="IPR011047">
    <property type="entry name" value="Quinoprotein_ADH-like_sf"/>
</dbReference>
<feature type="repeat" description="WD" evidence="3">
    <location>
        <begin position="807"/>
        <end position="841"/>
    </location>
</feature>
<gene>
    <name evidence="6" type="ORF">JE024_38390</name>
</gene>
<evidence type="ECO:0000256" key="3">
    <source>
        <dbReference type="PROSITE-ProRule" id="PRU00221"/>
    </source>
</evidence>
<dbReference type="InterPro" id="IPR001680">
    <property type="entry name" value="WD40_rpt"/>
</dbReference>
<evidence type="ECO:0000259" key="5">
    <source>
        <dbReference type="Pfam" id="PF20703"/>
    </source>
</evidence>
<evidence type="ECO:0000256" key="4">
    <source>
        <dbReference type="SAM" id="Phobius"/>
    </source>
</evidence>
<name>A0ABS2V3Z1_9ACTN</name>
<dbReference type="Gene3D" id="2.130.10.10">
    <property type="entry name" value="YVTN repeat-like/Quinoprotein amine dehydrogenase"/>
    <property type="match status" value="4"/>
</dbReference>
<protein>
    <recommendedName>
        <fullName evidence="5">Novel STAND NTPase 1 domain-containing protein</fullName>
    </recommendedName>
</protein>
<dbReference type="InterPro" id="IPR027417">
    <property type="entry name" value="P-loop_NTPase"/>
</dbReference>
<feature type="domain" description="Novel STAND NTPase 1" evidence="5">
    <location>
        <begin position="109"/>
        <end position="528"/>
    </location>
</feature>
<keyword evidence="1 3" id="KW-0853">WD repeat</keyword>
<feature type="repeat" description="WD" evidence="3">
    <location>
        <begin position="1122"/>
        <end position="1149"/>
    </location>
</feature>
<dbReference type="InterPro" id="IPR020472">
    <property type="entry name" value="WD40_PAC1"/>
</dbReference>
<dbReference type="Proteomes" id="UP000664109">
    <property type="component" value="Unassembled WGS sequence"/>
</dbReference>
<dbReference type="Pfam" id="PF20703">
    <property type="entry name" value="nSTAND1"/>
    <property type="match status" value="1"/>
</dbReference>
<feature type="repeat" description="WD" evidence="3">
    <location>
        <begin position="852"/>
        <end position="893"/>
    </location>
</feature>
<dbReference type="SMART" id="SM00320">
    <property type="entry name" value="WD40"/>
    <property type="match status" value="11"/>
</dbReference>
<dbReference type="PANTHER" id="PTHR19848">
    <property type="entry name" value="WD40 REPEAT PROTEIN"/>
    <property type="match status" value="1"/>
</dbReference>
<evidence type="ECO:0000256" key="2">
    <source>
        <dbReference type="ARBA" id="ARBA00022737"/>
    </source>
</evidence>
<dbReference type="InterPro" id="IPR019775">
    <property type="entry name" value="WD40_repeat_CS"/>
</dbReference>
<dbReference type="InterPro" id="IPR015943">
    <property type="entry name" value="WD40/YVTN_repeat-like_dom_sf"/>
</dbReference>
<dbReference type="PROSITE" id="PS50294">
    <property type="entry name" value="WD_REPEATS_REGION"/>
    <property type="match status" value="7"/>
</dbReference>
<keyword evidence="4" id="KW-0812">Transmembrane</keyword>
<feature type="repeat" description="WD" evidence="3">
    <location>
        <begin position="1207"/>
        <end position="1248"/>
    </location>
</feature>
<keyword evidence="2" id="KW-0677">Repeat</keyword>
<sequence length="1322" mass="139427">MSETTPDPDLLPPKDCDDRFAYGAAVQRLRARSGLSIRRLQRACAEVHEVSRGTIEHWCKGGIVSAVNEPAFECFLRAMGVTDKAALASWIEVARRLRTSRGRPLAAEPYRGLRSYDADCAAVFYGRAALVADVLREVEALRESGGAVVLTGASGTGKSSLLNAGVVPALAAGNVAGSASWPVLSISAESHEAHPLAVLARVAAARLKDDPEAVLRQLRSGGDAVSALCERIVASTQAGSASRGRSGGDCRVVVVVDQFERAVVSAEDGPGSEESLAEFVGVLGAMAAAPAPAIVIVGVRLDFLDAVTSRQDVRALLRGRPPVFVGPMSEDDLAQVIRQPARAFHVDPESGFVEKVLGDVSARGGRLAHQAGVLPLLSHALQMTWDRGGGKEMTIAHYVAAGGVEGALRSTAETVYANLSPARQTVARRVFLCLVHVQPSGVATRRRVSQDELYEEVGGDQGDVDLVVDQFVDRRLVIVDDGGVEITHEALMVAWPELRSWLDADRGSRLVAQQVGADAREWDRAGRPGGLLYTSTRLQAARAWRDTYPLDVGELARAFIDASVRRSRRRSQLVSGTICVLIALVCIAGGLAGVVFYQARDLEQQRDEAQSRSLAGQSVLLRSKDVNLARQLALAAFRISPTVEARSALVEATALPAAVRMLGADKRQIMYAVGIHPGGRVAAAAAEGAVRLWDISSSGRPVALPRMPGGVCAKIYALAFSPRGDLLSASCDDGSIRLWDMSDPMAPRALPSLTGLGTKVYSVVFSPDGAMMAAAITRAGADGEVAGSARLWTVIGISVRPLGRPLVAGQNSAVKSVAIRPGNRELAVGSDDGSVRIWDISDPARPIAPVIAPGGTKAVGQLAFSPNGRLLASGGADNLVRLWSTTDPRKPVTAGEPIGGSATYINAVTFSPDSATLALAGSDSNTGMRLVDVQSRRVLATMPHPSPVTSVKFSPDGRHVITGANDGTARLWPIDSPAIDGLDYILSAARFAPDGHTLALGSADLRLVDITDPQHPRQLGGPQVNPDRFSGTLAFASRKPLLVEGRGKSGGVQLWDTSVPARPVPAGAVLPAHSAQVETVAVSPDDTVLATGSRDGTVKLWDIRTPSKPLLMSTPGSFNGFVNQVTFSPDGSVLVAASTDKTVRLWDVRQPQAPLPLGAALTPADHYLYAAAFSPDGKVLALGLADGTVRLYDISNPSRPRSVGKPLTGPEGYVFSIAFSPQGSSMAATGGDGTIWIWNMHSQSAPTRQATLRMGLGAMYPVHFHPLRPLLISGGDEKKAWIWTTDADQAADLICDTSGDLITREEWAKYLPSDVSYAPPCS</sequence>
<evidence type="ECO:0000313" key="6">
    <source>
        <dbReference type="EMBL" id="MBM9624428.1"/>
    </source>
</evidence>
<dbReference type="SUPFAM" id="SSF52540">
    <property type="entry name" value="P-loop containing nucleoside triphosphate hydrolases"/>
    <property type="match status" value="1"/>
</dbReference>
<dbReference type="PROSITE" id="PS50082">
    <property type="entry name" value="WD_REPEATS_2"/>
    <property type="match status" value="8"/>
</dbReference>
<dbReference type="PANTHER" id="PTHR19848:SF8">
    <property type="entry name" value="F-BOX AND WD REPEAT DOMAIN CONTAINING 7"/>
    <property type="match status" value="1"/>
</dbReference>
<dbReference type="InterPro" id="IPR036322">
    <property type="entry name" value="WD40_repeat_dom_sf"/>
</dbReference>
<reference evidence="6 7" key="1">
    <citation type="journal article" date="2016" name="Arch. Microbiol.">
        <title>Streptomyces zhihengii sp. nov., isolated from rhizospheric soil of Psammosilene tunicoides.</title>
        <authorList>
            <person name="Huang M.J."/>
            <person name="Fei J.J."/>
            <person name="Salam N."/>
            <person name="Kim C.J."/>
            <person name="Hozzein W.N."/>
            <person name="Xiao M."/>
            <person name="Huang H.Q."/>
            <person name="Li W.J."/>
        </authorList>
    </citation>
    <scope>NUCLEOTIDE SEQUENCE [LARGE SCALE GENOMIC DNA]</scope>
    <source>
        <strain evidence="6 7">YIM T102</strain>
    </source>
</reference>
<feature type="repeat" description="WD" evidence="3">
    <location>
        <begin position="715"/>
        <end position="749"/>
    </location>
</feature>
<dbReference type="CDD" id="cd00200">
    <property type="entry name" value="WD40"/>
    <property type="match status" value="1"/>
</dbReference>
<feature type="repeat" description="WD" evidence="3">
    <location>
        <begin position="1161"/>
        <end position="1202"/>
    </location>
</feature>
<dbReference type="PROSITE" id="PS00678">
    <property type="entry name" value="WD_REPEATS_1"/>
    <property type="match status" value="4"/>
</dbReference>
<feature type="repeat" description="WD" evidence="3">
    <location>
        <begin position="941"/>
        <end position="976"/>
    </location>
</feature>
<feature type="transmembrane region" description="Helical" evidence="4">
    <location>
        <begin position="279"/>
        <end position="301"/>
    </location>
</feature>
<dbReference type="Pfam" id="PF00400">
    <property type="entry name" value="WD40"/>
    <property type="match status" value="8"/>
</dbReference>
<keyword evidence="4" id="KW-0472">Membrane</keyword>
<geneLocation type="plasmid" evidence="6">
    <name>unnamed1</name>
</geneLocation>
<accession>A0ABS2V3Z1</accession>
<dbReference type="SUPFAM" id="SSF50998">
    <property type="entry name" value="Quinoprotein alcohol dehydrogenase-like"/>
    <property type="match status" value="1"/>
</dbReference>
<keyword evidence="7" id="KW-1185">Reference proteome</keyword>
<dbReference type="RefSeq" id="WP_205378623.1">
    <property type="nucleotide sequence ID" value="NZ_JAFEJA010000003.1"/>
</dbReference>
<comment type="caution">
    <text evidence="6">The sequence shown here is derived from an EMBL/GenBank/DDBJ whole genome shotgun (WGS) entry which is preliminary data.</text>
</comment>
<evidence type="ECO:0000313" key="7">
    <source>
        <dbReference type="Proteomes" id="UP000664109"/>
    </source>
</evidence>
<feature type="transmembrane region" description="Helical" evidence="4">
    <location>
        <begin position="573"/>
        <end position="597"/>
    </location>
</feature>
<proteinExistence type="predicted"/>